<reference evidence="3 4" key="1">
    <citation type="submission" date="2021-04" db="EMBL/GenBank/DDBJ databases">
        <authorList>
            <person name="Bliznina A."/>
        </authorList>
    </citation>
    <scope>NUCLEOTIDE SEQUENCE [LARGE SCALE GENOMIC DNA]</scope>
</reference>
<sequence>MAKRQKIETEIEKNRNNGNWDLVKENARVLAQRVGKEDGAVVLLQCQLDFELTILRENKKVKYDFEATLKSANFANDSKFEIQLESKLVLAWYYFHQEKLEEAAEVLQRLNITPSIPTQPYLARLTAVALAIKAVLTEDGKSDSFSKLPSAKQSTSLRQMYEAAADQAVNFLRLCEDNAARGASPNSTISRSNNQFFQDVNFIPHPIQIVFEKLPALYENESTQSAVDCFRKYLKAVNSRLAPQIKSKLTLNCATLLLSKSSLIQYAKAPPDKSQMILVPETIEQEALLLLTIADNLKSQTEYVIDRSSEFDDVREESLKSAKVIFDLVTVTLARIRQYVLLSQKSELTMKLAFRDFYTSFQLALSLINAKRYREAITILDECIDIRDDPVALILAADVSIRHLHQPKRALEYLANPASKEHKRWNILSGMAISSILLNSTSLASRSDLIELAISHFVEETRLNPSYSRSFYQLALARAKNNQISTGMNDVLTALRLDPENGEAFLLLQLLHSIGGRKRLVIDGCKIGISKWPHIMGFYTLGAKMLIQCGRQPQALEFCRALLEYAMNQDPFKEIDEDSDGLSIHTSVTALTQTTKPDEGLSIAGKSAMATESVLNDIESTLSGSIFKPSDPGHAHYPLSMALYQTAELFVEMNVIDGAIECVEEAQKLMRGNRKQVLFIKGLVAEKTDDTDEAIALLQDAICIDPSYFDALLRLGLLNLELRRFVPAEKCFRDCIGLKPLSAIAWRNLGLLLEAKEEDAFLCFAKAAESTTSMSEFENSKGLKPRHWYSLELDMPCSFVKLVEDPQFSSKTIPVYDLVYLTKSQPQVRRIQDIALKLANPEEMQQSTRIVAESIAVPNDVGVMPQGSIGGMTPNVWWIATGQTMSSISTNSFSSREAQTGAVYFLDMTKQSYNPTAIVTSPGYGYTHVEWVDMDLDGNADAIAIRTNPTGQQELVWMQQPPGNSKWMVSVIDKNVGGTQFKTMWIKDGDVKRLLIICAGSSEPQLVFYWVDDPDNDWTRISRIQKTVIGEEGSYVNIEIIDVNADGRLDILTSVTGIRGQPGKVICYEVPEQSSFQKGIWRKHILSQAFEPSVNYRALTPGGVYAFYPGKSPTEKPSILVSGASNGKVYILRPKSWSAYIWHYTTEVILERKNTIGVPAVRDVDGDGNVDIFIPEANYIHVLTFKGVEQQRNMPDSSITPHVSTLMAVLFGVCLIL</sequence>
<accession>A0ABN7TBZ5</accession>
<dbReference type="SMART" id="SM00028">
    <property type="entry name" value="TPR"/>
    <property type="match status" value="5"/>
</dbReference>
<feature type="domain" description="Tetratricopeptide repeat protein 7 N-terminal" evidence="2">
    <location>
        <begin position="3"/>
        <end position="267"/>
    </location>
</feature>
<organism evidence="3 4">
    <name type="scientific">Oikopleura dioica</name>
    <name type="common">Tunicate</name>
    <dbReference type="NCBI Taxonomy" id="34765"/>
    <lineage>
        <taxon>Eukaryota</taxon>
        <taxon>Metazoa</taxon>
        <taxon>Chordata</taxon>
        <taxon>Tunicata</taxon>
        <taxon>Appendicularia</taxon>
        <taxon>Copelata</taxon>
        <taxon>Oikopleuridae</taxon>
        <taxon>Oikopleura</taxon>
    </lineage>
</organism>
<dbReference type="Gene3D" id="1.25.40.10">
    <property type="entry name" value="Tetratricopeptide repeat domain"/>
    <property type="match status" value="2"/>
</dbReference>
<dbReference type="InterPro" id="IPR019734">
    <property type="entry name" value="TPR_rpt"/>
</dbReference>
<dbReference type="Proteomes" id="UP001158576">
    <property type="component" value="Chromosome 2"/>
</dbReference>
<dbReference type="PANTHER" id="PTHR35836">
    <property type="entry name" value="VCBS REPEAT-CONTAINING PROTEIN"/>
    <property type="match status" value="1"/>
</dbReference>
<dbReference type="InterPro" id="IPR045819">
    <property type="entry name" value="TTC7_N"/>
</dbReference>
<evidence type="ECO:0000259" key="2">
    <source>
        <dbReference type="Pfam" id="PF19440"/>
    </source>
</evidence>
<protein>
    <submittedName>
        <fullName evidence="3">Oidioi.mRNA.OKI2018_I69.chr2.g7817.t1.cds</fullName>
    </submittedName>
</protein>
<feature type="domain" description="Tetratricopeptide repeat protein 7 N-terminal" evidence="2">
    <location>
        <begin position="275"/>
        <end position="344"/>
    </location>
</feature>
<dbReference type="EMBL" id="OU015567">
    <property type="protein sequence ID" value="CAG5113727.1"/>
    <property type="molecule type" value="Genomic_DNA"/>
</dbReference>
<gene>
    <name evidence="3" type="ORF">OKIOD_LOCUS16582</name>
</gene>
<keyword evidence="1" id="KW-0802">TPR repeat</keyword>
<evidence type="ECO:0000313" key="4">
    <source>
        <dbReference type="Proteomes" id="UP001158576"/>
    </source>
</evidence>
<dbReference type="SUPFAM" id="SSF48452">
    <property type="entry name" value="TPR-like"/>
    <property type="match status" value="2"/>
</dbReference>
<dbReference type="PROSITE" id="PS50005">
    <property type="entry name" value="TPR"/>
    <property type="match status" value="1"/>
</dbReference>
<evidence type="ECO:0000313" key="3">
    <source>
        <dbReference type="EMBL" id="CAG5113727.1"/>
    </source>
</evidence>
<proteinExistence type="predicted"/>
<feature type="repeat" description="TPR" evidence="1">
    <location>
        <begin position="675"/>
        <end position="708"/>
    </location>
</feature>
<evidence type="ECO:0000256" key="1">
    <source>
        <dbReference type="PROSITE-ProRule" id="PRU00339"/>
    </source>
</evidence>
<dbReference type="InterPro" id="IPR028994">
    <property type="entry name" value="Integrin_alpha_N"/>
</dbReference>
<dbReference type="PANTHER" id="PTHR35836:SF1">
    <property type="entry name" value="VCBS REPEAT-CONTAINING PROTEIN"/>
    <property type="match status" value="1"/>
</dbReference>
<dbReference type="SUPFAM" id="SSF69318">
    <property type="entry name" value="Integrin alpha N-terminal domain"/>
    <property type="match status" value="1"/>
</dbReference>
<keyword evidence="4" id="KW-1185">Reference proteome</keyword>
<name>A0ABN7TBZ5_OIKDI</name>
<dbReference type="Pfam" id="PF19440">
    <property type="entry name" value="TTC7_N"/>
    <property type="match status" value="2"/>
</dbReference>
<dbReference type="InterPro" id="IPR011990">
    <property type="entry name" value="TPR-like_helical_dom_sf"/>
</dbReference>